<keyword evidence="2" id="KW-1185">Reference proteome</keyword>
<dbReference type="AlphaFoldDB" id="A0A0D8JD41"/>
<organism evidence="1 2">
    <name type="scientific">Draconibacterium sediminis</name>
    <dbReference type="NCBI Taxonomy" id="1544798"/>
    <lineage>
        <taxon>Bacteria</taxon>
        <taxon>Pseudomonadati</taxon>
        <taxon>Bacteroidota</taxon>
        <taxon>Bacteroidia</taxon>
        <taxon>Marinilabiliales</taxon>
        <taxon>Prolixibacteraceae</taxon>
        <taxon>Draconibacterium</taxon>
    </lineage>
</organism>
<dbReference type="Proteomes" id="UP000032544">
    <property type="component" value="Unassembled WGS sequence"/>
</dbReference>
<comment type="caution">
    <text evidence="1">The sequence shown here is derived from an EMBL/GenBank/DDBJ whole genome shotgun (WGS) entry which is preliminary data.</text>
</comment>
<dbReference type="Pfam" id="PF26541">
    <property type="entry name" value="MafI2"/>
    <property type="match status" value="1"/>
</dbReference>
<protein>
    <submittedName>
        <fullName evidence="1">Uncharacterized protein</fullName>
    </submittedName>
</protein>
<dbReference type="EMBL" id="JRHC01000002">
    <property type="protein sequence ID" value="KJF43708.1"/>
    <property type="molecule type" value="Genomic_DNA"/>
</dbReference>
<evidence type="ECO:0000313" key="1">
    <source>
        <dbReference type="EMBL" id="KJF43708.1"/>
    </source>
</evidence>
<gene>
    <name evidence="1" type="ORF">LH29_11485</name>
</gene>
<dbReference type="InterPro" id="IPR058702">
    <property type="entry name" value="MafI2-like"/>
</dbReference>
<dbReference type="RefSeq" id="WP_045029566.1">
    <property type="nucleotide sequence ID" value="NZ_JRHC01000002.1"/>
</dbReference>
<dbReference type="OrthoDB" id="1430523at2"/>
<proteinExistence type="predicted"/>
<accession>A0A0D8JD41</accession>
<name>A0A0D8JD41_9BACT</name>
<evidence type="ECO:0000313" key="2">
    <source>
        <dbReference type="Proteomes" id="UP000032544"/>
    </source>
</evidence>
<reference evidence="1 2" key="1">
    <citation type="submission" date="2014-09" db="EMBL/GenBank/DDBJ databases">
        <title>Draft Genome Sequence of Draconibacterium sp. JN14CK-3.</title>
        <authorList>
            <person name="Dong C."/>
            <person name="Lai Q."/>
            <person name="Shao Z."/>
        </authorList>
    </citation>
    <scope>NUCLEOTIDE SEQUENCE [LARGE SCALE GENOMIC DNA]</scope>
    <source>
        <strain evidence="1 2">JN14CK-3</strain>
    </source>
</reference>
<sequence>MTSGKTQEDIKLILGSVRALWGMVTPNLRSVSVELQDETIFWQCIFDEEASDDDLRLMNDASAELIADFDTNKIEEKILRVSFPREMIHLKNLIYLRKE</sequence>